<keyword evidence="13" id="KW-1185">Reference proteome</keyword>
<evidence type="ECO:0000256" key="8">
    <source>
        <dbReference type="ARBA" id="ARBA00023242"/>
    </source>
</evidence>
<keyword evidence="7" id="KW-0234">DNA repair</keyword>
<feature type="region of interest" description="Disordered" evidence="10">
    <location>
        <begin position="198"/>
        <end position="241"/>
    </location>
</feature>
<feature type="compositionally biased region" description="Polar residues" evidence="10">
    <location>
        <begin position="217"/>
        <end position="226"/>
    </location>
</feature>
<reference evidence="12" key="2">
    <citation type="submission" date="2020-05" db="UniProtKB">
        <authorList>
            <consortium name="EnsemblMetazoa"/>
        </authorList>
    </citation>
    <scope>IDENTIFICATION</scope>
    <source>
        <strain evidence="12">MINIMUS1</strain>
    </source>
</reference>
<dbReference type="EnsemblMetazoa" id="AMIN009606-RA">
    <property type="protein sequence ID" value="AMIN009606-PA"/>
    <property type="gene ID" value="AMIN009606"/>
</dbReference>
<dbReference type="Pfam" id="PF00096">
    <property type="entry name" value="zf-C2H2"/>
    <property type="match status" value="3"/>
</dbReference>
<dbReference type="Proteomes" id="UP000075920">
    <property type="component" value="Unassembled WGS sequence"/>
</dbReference>
<feature type="domain" description="C2H2-type" evidence="11">
    <location>
        <begin position="425"/>
        <end position="452"/>
    </location>
</feature>
<feature type="compositionally biased region" description="Basic and acidic residues" evidence="10">
    <location>
        <begin position="198"/>
        <end position="216"/>
    </location>
</feature>
<dbReference type="GO" id="GO:0003677">
    <property type="term" value="F:DNA binding"/>
    <property type="evidence" value="ECO:0007669"/>
    <property type="project" value="InterPro"/>
</dbReference>
<keyword evidence="5 9" id="KW-0863">Zinc-finger</keyword>
<dbReference type="InterPro" id="IPR006642">
    <property type="entry name" value="Rad18_UBZ4"/>
</dbReference>
<evidence type="ECO:0000256" key="4">
    <source>
        <dbReference type="ARBA" id="ARBA00022763"/>
    </source>
</evidence>
<dbReference type="InterPro" id="IPR013087">
    <property type="entry name" value="Znf_C2H2_type"/>
</dbReference>
<keyword evidence="4" id="KW-0227">DNA damage</keyword>
<evidence type="ECO:0000256" key="3">
    <source>
        <dbReference type="ARBA" id="ARBA00022737"/>
    </source>
</evidence>
<name>A0A182WGV4_9DIPT</name>
<evidence type="ECO:0000256" key="6">
    <source>
        <dbReference type="ARBA" id="ARBA00022833"/>
    </source>
</evidence>
<keyword evidence="2" id="KW-0479">Metal-binding</keyword>
<feature type="domain" description="C2H2-type" evidence="11">
    <location>
        <begin position="307"/>
        <end position="329"/>
    </location>
</feature>
<feature type="domain" description="C2H2-type" evidence="11">
    <location>
        <begin position="366"/>
        <end position="388"/>
    </location>
</feature>
<evidence type="ECO:0000259" key="11">
    <source>
        <dbReference type="PROSITE" id="PS50157"/>
    </source>
</evidence>
<feature type="compositionally biased region" description="Polar residues" evidence="10">
    <location>
        <begin position="533"/>
        <end position="543"/>
    </location>
</feature>
<dbReference type="InterPro" id="IPR050888">
    <property type="entry name" value="ZnF_C2H2-type_TF"/>
</dbReference>
<evidence type="ECO:0000256" key="5">
    <source>
        <dbReference type="ARBA" id="ARBA00022771"/>
    </source>
</evidence>
<keyword evidence="3" id="KW-0677">Repeat</keyword>
<proteinExistence type="predicted"/>
<dbReference type="Pfam" id="PF13912">
    <property type="entry name" value="zf-C2H2_6"/>
    <property type="match status" value="1"/>
</dbReference>
<dbReference type="GO" id="GO:0006281">
    <property type="term" value="P:DNA repair"/>
    <property type="evidence" value="ECO:0007669"/>
    <property type="project" value="UniProtKB-KW"/>
</dbReference>
<evidence type="ECO:0000256" key="1">
    <source>
        <dbReference type="ARBA" id="ARBA00004123"/>
    </source>
</evidence>
<evidence type="ECO:0000313" key="12">
    <source>
        <dbReference type="EnsemblMetazoa" id="AMIN009606-PA"/>
    </source>
</evidence>
<dbReference type="Gene3D" id="3.30.160.60">
    <property type="entry name" value="Classic Zinc Finger"/>
    <property type="match status" value="5"/>
</dbReference>
<reference evidence="13" key="1">
    <citation type="submission" date="2013-03" db="EMBL/GenBank/DDBJ databases">
        <title>The Genome Sequence of Anopheles minimus MINIMUS1.</title>
        <authorList>
            <consortium name="The Broad Institute Genomics Platform"/>
            <person name="Neafsey D.E."/>
            <person name="Walton C."/>
            <person name="Walker B."/>
            <person name="Young S.K."/>
            <person name="Zeng Q."/>
            <person name="Gargeya S."/>
            <person name="Fitzgerald M."/>
            <person name="Haas B."/>
            <person name="Abouelleil A."/>
            <person name="Allen A.W."/>
            <person name="Alvarado L."/>
            <person name="Arachchi H.M."/>
            <person name="Berlin A.M."/>
            <person name="Chapman S.B."/>
            <person name="Gainer-Dewar J."/>
            <person name="Goldberg J."/>
            <person name="Griggs A."/>
            <person name="Gujja S."/>
            <person name="Hansen M."/>
            <person name="Howarth C."/>
            <person name="Imamovic A."/>
            <person name="Ireland A."/>
            <person name="Larimer J."/>
            <person name="McCowan C."/>
            <person name="Murphy C."/>
            <person name="Pearson M."/>
            <person name="Poon T.W."/>
            <person name="Priest M."/>
            <person name="Roberts A."/>
            <person name="Saif S."/>
            <person name="Shea T."/>
            <person name="Sisk P."/>
            <person name="Sykes S."/>
            <person name="Wortman J."/>
            <person name="Nusbaum C."/>
            <person name="Birren B."/>
        </authorList>
    </citation>
    <scope>NUCLEOTIDE SEQUENCE [LARGE SCALE GENOMIC DNA]</scope>
    <source>
        <strain evidence="13">MINIMUS1</strain>
    </source>
</reference>
<dbReference type="PANTHER" id="PTHR24406">
    <property type="entry name" value="TRANSCRIPTIONAL REPRESSOR CTCFL-RELATED"/>
    <property type="match status" value="1"/>
</dbReference>
<dbReference type="AlphaFoldDB" id="A0A182WGV4"/>
<dbReference type="PROSITE" id="PS50157">
    <property type="entry name" value="ZINC_FINGER_C2H2_2"/>
    <property type="match status" value="5"/>
</dbReference>
<dbReference type="GO" id="GO:0008270">
    <property type="term" value="F:zinc ion binding"/>
    <property type="evidence" value="ECO:0007669"/>
    <property type="project" value="UniProtKB-KW"/>
</dbReference>
<organism evidence="12 13">
    <name type="scientific">Anopheles minimus</name>
    <dbReference type="NCBI Taxonomy" id="112268"/>
    <lineage>
        <taxon>Eukaryota</taxon>
        <taxon>Metazoa</taxon>
        <taxon>Ecdysozoa</taxon>
        <taxon>Arthropoda</taxon>
        <taxon>Hexapoda</taxon>
        <taxon>Insecta</taxon>
        <taxon>Pterygota</taxon>
        <taxon>Neoptera</taxon>
        <taxon>Endopterygota</taxon>
        <taxon>Diptera</taxon>
        <taxon>Nematocera</taxon>
        <taxon>Culicoidea</taxon>
        <taxon>Culicidae</taxon>
        <taxon>Anophelinae</taxon>
        <taxon>Anopheles</taxon>
    </lineage>
</organism>
<dbReference type="FunFam" id="3.30.160.60:FF:000100">
    <property type="entry name" value="Zinc finger 45-like"/>
    <property type="match status" value="1"/>
</dbReference>
<feature type="domain" description="C2H2-type" evidence="11">
    <location>
        <begin position="484"/>
        <end position="506"/>
    </location>
</feature>
<evidence type="ECO:0000313" key="13">
    <source>
        <dbReference type="Proteomes" id="UP000075920"/>
    </source>
</evidence>
<feature type="region of interest" description="Disordered" evidence="10">
    <location>
        <begin position="264"/>
        <end position="283"/>
    </location>
</feature>
<accession>A0A182WGV4</accession>
<dbReference type="SMART" id="SM00355">
    <property type="entry name" value="ZnF_C2H2"/>
    <property type="match status" value="11"/>
</dbReference>
<dbReference type="SMART" id="SM00734">
    <property type="entry name" value="ZnF_Rad18"/>
    <property type="match status" value="4"/>
</dbReference>
<feature type="domain" description="C2H2-type" evidence="11">
    <location>
        <begin position="599"/>
        <end position="621"/>
    </location>
</feature>
<protein>
    <recommendedName>
        <fullName evidence="11">C2H2-type domain-containing protein</fullName>
    </recommendedName>
</protein>
<dbReference type="InterPro" id="IPR036236">
    <property type="entry name" value="Znf_C2H2_sf"/>
</dbReference>
<dbReference type="VEuPathDB" id="VectorBase:AMIN009606"/>
<dbReference type="SUPFAM" id="SSF57667">
    <property type="entry name" value="beta-beta-alpha zinc fingers"/>
    <property type="match status" value="5"/>
</dbReference>
<sequence length="657" mass="75067">MNLNYENVQQFSKSQQRNVLGDGCSAVLGFGIDQEVAKMENTMLQVVKQEVCDNPDDRQQMEHNRFKSSSKIDQTMTDHATWLQNSEMKCSSGGVMDGGDRNNTPTFDNDYNTVPVHIKIEPQEPETDLVHEHMEPTPMESSALNDQELASNATCLANTKMEYPMGDDIDLEATKITPSCDTEYTNYADEQIKVEAEHPMSDQEQDISKDDLEPHESSSPASVNNSADDHSETHAEDFTRNRNKRVYADGVIFDIRVINDASGTEANNVPTEQPSNSKPATANGLSRHTAQIDVMQSIKALGENKQYKCDRCEKSFCDKMELKIHKRNHQFTVCPVCKRTMRTDFVKRHIARVHPDDGILPKNRSFPCDECDRVFSNDVQLKNHQLSHKKQGCPVCGKIVRSDYLKRHMDLNHPKEVNSSDGSTYQCDQCDTVLSNKYLLFFHKRTHQTEECPVCKETLRAGYMKIHIDMKHPDHSTLPENPAFKCDQCEKTFGYKAALTLHKRKHRLTECPVCKKTVRADCLKRHMDFNHPNETSLAENGTRLQCDPESGGPQLSNDRRAQQTEDCPECKETFRSDYLKIHIAMKHPNDSALPEDRPFRCDQCDKSFCYKTQLRLHKRNHRLTECTICQKSMRLDCLKLHMTRMHSNTVSSVSAPN</sequence>
<dbReference type="STRING" id="112268.A0A182WGV4"/>
<feature type="region of interest" description="Disordered" evidence="10">
    <location>
        <begin position="533"/>
        <end position="564"/>
    </location>
</feature>
<dbReference type="PROSITE" id="PS00028">
    <property type="entry name" value="ZINC_FINGER_C2H2_1"/>
    <property type="match status" value="5"/>
</dbReference>
<comment type="subcellular location">
    <subcellularLocation>
        <location evidence="1">Nucleus</location>
    </subcellularLocation>
</comment>
<keyword evidence="6" id="KW-0862">Zinc</keyword>
<evidence type="ECO:0000256" key="2">
    <source>
        <dbReference type="ARBA" id="ARBA00022723"/>
    </source>
</evidence>
<keyword evidence="8" id="KW-0539">Nucleus</keyword>
<evidence type="ECO:0000256" key="7">
    <source>
        <dbReference type="ARBA" id="ARBA00023204"/>
    </source>
</evidence>
<evidence type="ECO:0000256" key="10">
    <source>
        <dbReference type="SAM" id="MobiDB-lite"/>
    </source>
</evidence>
<evidence type="ECO:0000256" key="9">
    <source>
        <dbReference type="PROSITE-ProRule" id="PRU00042"/>
    </source>
</evidence>
<feature type="compositionally biased region" description="Basic and acidic residues" evidence="10">
    <location>
        <begin position="227"/>
        <end position="240"/>
    </location>
</feature>
<dbReference type="GO" id="GO:0005634">
    <property type="term" value="C:nucleus"/>
    <property type="evidence" value="ECO:0007669"/>
    <property type="project" value="UniProtKB-SubCell"/>
</dbReference>